<feature type="region of interest" description="Disordered" evidence="1">
    <location>
        <begin position="203"/>
        <end position="233"/>
    </location>
</feature>
<evidence type="ECO:0000313" key="3">
    <source>
        <dbReference type="Proteomes" id="UP000002009"/>
    </source>
</evidence>
<feature type="compositionally biased region" description="Basic and acidic residues" evidence="1">
    <location>
        <begin position="354"/>
        <end position="364"/>
    </location>
</feature>
<feature type="compositionally biased region" description="Acidic residues" evidence="1">
    <location>
        <begin position="365"/>
        <end position="384"/>
    </location>
</feature>
<dbReference type="PANTHER" id="PTHR31182:SF15">
    <property type="entry name" value="F26K24.5 PROTEIN"/>
    <property type="match status" value="1"/>
</dbReference>
<dbReference type="AlphaFoldDB" id="C1EEU2"/>
<dbReference type="KEGG" id="mis:MICPUN_106293"/>
<evidence type="ECO:0000313" key="2">
    <source>
        <dbReference type="EMBL" id="ACO66298.1"/>
    </source>
</evidence>
<dbReference type="eggNOG" id="ENOG502QST8">
    <property type="taxonomic scope" value="Eukaryota"/>
</dbReference>
<feature type="compositionally biased region" description="Basic and acidic residues" evidence="1">
    <location>
        <begin position="278"/>
        <end position="287"/>
    </location>
</feature>
<dbReference type="GeneID" id="8247755"/>
<dbReference type="EMBL" id="CP001330">
    <property type="protein sequence ID" value="ACO66298.1"/>
    <property type="molecule type" value="Genomic_DNA"/>
</dbReference>
<organism evidence="2 3">
    <name type="scientific">Micromonas commoda (strain RCC299 / NOUM17 / CCMP2709)</name>
    <name type="common">Picoplanktonic green alga</name>
    <dbReference type="NCBI Taxonomy" id="296587"/>
    <lineage>
        <taxon>Eukaryota</taxon>
        <taxon>Viridiplantae</taxon>
        <taxon>Chlorophyta</taxon>
        <taxon>Mamiellophyceae</taxon>
        <taxon>Mamiellales</taxon>
        <taxon>Mamiellaceae</taxon>
        <taxon>Micromonas</taxon>
    </lineage>
</organism>
<feature type="compositionally biased region" description="Low complexity" evidence="1">
    <location>
        <begin position="294"/>
        <end position="303"/>
    </location>
</feature>
<dbReference type="InParanoid" id="C1EEU2"/>
<dbReference type="PANTHER" id="PTHR31182">
    <property type="entry name" value="C2 NT-TYPE DOMAIN-CONTAINING PROTEIN"/>
    <property type="match status" value="1"/>
</dbReference>
<feature type="compositionally biased region" description="Basic and acidic residues" evidence="1">
    <location>
        <begin position="854"/>
        <end position="864"/>
    </location>
</feature>
<keyword evidence="3" id="KW-1185">Reference proteome</keyword>
<feature type="region of interest" description="Disordered" evidence="1">
    <location>
        <begin position="269"/>
        <end position="501"/>
    </location>
</feature>
<dbReference type="STRING" id="296587.C1EEU2"/>
<feature type="compositionally biased region" description="Acidic residues" evidence="1">
    <location>
        <begin position="423"/>
        <end position="438"/>
    </location>
</feature>
<feature type="compositionally biased region" description="Basic and acidic residues" evidence="1">
    <location>
        <begin position="465"/>
        <end position="483"/>
    </location>
</feature>
<dbReference type="OrthoDB" id="733571at2759"/>
<dbReference type="Proteomes" id="UP000002009">
    <property type="component" value="Chromosome 11"/>
</dbReference>
<gene>
    <name evidence="2" type="ORF">MICPUN_106293</name>
</gene>
<sequence>MECLLGPCGATPLERHSAELTVHGVEGLRLDDDDESVFVVVRWQGSGASYFRSAQVDRTRRARPARSIGGPDGGTHSARVPRHDDSNDARVRWDSRDGVSAFRNDACYLHPAATGGDRGEVHAFDSIADDDDDVEPRRGMASSRARHLPWEVRLAVCASRPGSIYGTTERVIGEGALNLADFVGTSKAARGGAGGPARVQLEMQPASSTARPVTARPVTAAETSSRPRPPRLSLSVAVTRSPGLASKAAASLGGKGSRDRAVAGKLFSYLSNSAQSPRRGDREDQSGGRRVGRGRSSPRSSPRSSEDASVSDGFTSDGTAMDTCESDAERGASPPSTPPRESESVFKKPPNNGKDPRRPRGERRDDDDDDDEEEEEHANDDANDAADGNRSRDVEATPNKRHSRSWSWSVKWTSPVRRRVGELGDDLNGDAVVIDDELLPTPAKARKDAAPERVMTSPPSSPNEPRSEEKEEKEKKAEEDKADANGASRKTHRRTSSWSSRVFGGPFVSFVGSSKTPEEVEFERAAREARRAAKAADIAARKFARDDAKRAKRELIRRATEEERMFRAVLEETKRAAAESLPRRRGESAAHAACVLVTPGGGAANSGGCEPLGFRGGKSRNLASELDDVADEATGNAIGNDAEVGRGSIPDGDGDVATRSAARADHGEWLRVELRSQPTQPPTAGDEPAKIPADAFFASLDQMSANGQGACTLACVALAEWLEDHPGSLPTARLVLEGASDASNAVADVAGSNPSSSESSPDASPDRAARQPKLVFDAVIAGAAAEWRALCDDPALLKRFPDKHFDLDTALERHVPFPVPDATGRIRIDASCTGDASAGNASASVGNASVDRSSSPRDRPGGRLRVDHRESFVGFLTPPGTAPGDSPTMDALCAAAPPLRTIVDELARTAPATYVVSWLDHFFVLRFARECIRTDGDLGNGDLIHPSAIPGEEDEEVVVYVMDSLGERLCEGCKRGYVLRFDGSSSPACGGGAAAAAARFIGEVLPSRLLRQIGADVAAYASGAKGASEPSLEQLMRRLQIEFHRVRRG</sequence>
<feature type="compositionally biased region" description="Low complexity" evidence="1">
    <location>
        <begin position="746"/>
        <end position="763"/>
    </location>
</feature>
<protein>
    <submittedName>
        <fullName evidence="2">Uncharacterized protein</fullName>
    </submittedName>
</protein>
<evidence type="ECO:0000256" key="1">
    <source>
        <dbReference type="SAM" id="MobiDB-lite"/>
    </source>
</evidence>
<feature type="region of interest" description="Disordered" evidence="1">
    <location>
        <begin position="55"/>
        <end position="88"/>
    </location>
</feature>
<feature type="region of interest" description="Disordered" evidence="1">
    <location>
        <begin position="746"/>
        <end position="769"/>
    </location>
</feature>
<feature type="compositionally biased region" description="Low complexity" evidence="1">
    <location>
        <begin position="836"/>
        <end position="853"/>
    </location>
</feature>
<dbReference type="RefSeq" id="XP_002505040.1">
    <property type="nucleotide sequence ID" value="XM_002504994.1"/>
</dbReference>
<proteinExistence type="predicted"/>
<name>C1EEU2_MICCC</name>
<feature type="region of interest" description="Disordered" evidence="1">
    <location>
        <begin position="835"/>
        <end position="864"/>
    </location>
</feature>
<accession>C1EEU2</accession>
<reference evidence="2 3" key="1">
    <citation type="journal article" date="2009" name="Science">
        <title>Green evolution and dynamic adaptations revealed by genomes of the marine picoeukaryotes Micromonas.</title>
        <authorList>
            <person name="Worden A.Z."/>
            <person name="Lee J.H."/>
            <person name="Mock T."/>
            <person name="Rouze P."/>
            <person name="Simmons M.P."/>
            <person name="Aerts A.L."/>
            <person name="Allen A.E."/>
            <person name="Cuvelier M.L."/>
            <person name="Derelle E."/>
            <person name="Everett M.V."/>
            <person name="Foulon E."/>
            <person name="Grimwood J."/>
            <person name="Gundlach H."/>
            <person name="Henrissat B."/>
            <person name="Napoli C."/>
            <person name="McDonald S.M."/>
            <person name="Parker M.S."/>
            <person name="Rombauts S."/>
            <person name="Salamov A."/>
            <person name="Von Dassow P."/>
            <person name="Badger J.H."/>
            <person name="Coutinho P.M."/>
            <person name="Demir E."/>
            <person name="Dubchak I."/>
            <person name="Gentemann C."/>
            <person name="Eikrem W."/>
            <person name="Gready J.E."/>
            <person name="John U."/>
            <person name="Lanier W."/>
            <person name="Lindquist E.A."/>
            <person name="Lucas S."/>
            <person name="Mayer K.F."/>
            <person name="Moreau H."/>
            <person name="Not F."/>
            <person name="Otillar R."/>
            <person name="Panaud O."/>
            <person name="Pangilinan J."/>
            <person name="Paulsen I."/>
            <person name="Piegu B."/>
            <person name="Poliakov A."/>
            <person name="Robbens S."/>
            <person name="Schmutz J."/>
            <person name="Toulza E."/>
            <person name="Wyss T."/>
            <person name="Zelensky A."/>
            <person name="Zhou K."/>
            <person name="Armbrust E.V."/>
            <person name="Bhattacharya D."/>
            <person name="Goodenough U.W."/>
            <person name="Van de Peer Y."/>
            <person name="Grigoriev I.V."/>
        </authorList>
    </citation>
    <scope>NUCLEOTIDE SEQUENCE [LARGE SCALE GENOMIC DNA]</scope>
    <source>
        <strain evidence="3">RCC299 / NOUM17</strain>
    </source>
</reference>